<gene>
    <name evidence="1" type="ORF">LCGC14_2211880</name>
</gene>
<proteinExistence type="predicted"/>
<name>A0A0F9FR34_9ZZZZ</name>
<reference evidence="1" key="1">
    <citation type="journal article" date="2015" name="Nature">
        <title>Complex archaea that bridge the gap between prokaryotes and eukaryotes.</title>
        <authorList>
            <person name="Spang A."/>
            <person name="Saw J.H."/>
            <person name="Jorgensen S.L."/>
            <person name="Zaremba-Niedzwiedzka K."/>
            <person name="Martijn J."/>
            <person name="Lind A.E."/>
            <person name="van Eijk R."/>
            <person name="Schleper C."/>
            <person name="Guy L."/>
            <person name="Ettema T.J."/>
        </authorList>
    </citation>
    <scope>NUCLEOTIDE SEQUENCE</scope>
</reference>
<dbReference type="AlphaFoldDB" id="A0A0F9FR34"/>
<organism evidence="1">
    <name type="scientific">marine sediment metagenome</name>
    <dbReference type="NCBI Taxonomy" id="412755"/>
    <lineage>
        <taxon>unclassified sequences</taxon>
        <taxon>metagenomes</taxon>
        <taxon>ecological metagenomes</taxon>
    </lineage>
</organism>
<dbReference type="EMBL" id="LAZR01029369">
    <property type="protein sequence ID" value="KKL59780.1"/>
    <property type="molecule type" value="Genomic_DNA"/>
</dbReference>
<evidence type="ECO:0000313" key="1">
    <source>
        <dbReference type="EMBL" id="KKL59780.1"/>
    </source>
</evidence>
<accession>A0A0F9FR34</accession>
<protein>
    <submittedName>
        <fullName evidence="1">Uncharacterized protein</fullName>
    </submittedName>
</protein>
<comment type="caution">
    <text evidence="1">The sequence shown here is derived from an EMBL/GenBank/DDBJ whole genome shotgun (WGS) entry which is preliminary data.</text>
</comment>
<sequence length="55" mass="6347">MKTITATRKELITVFSKWNKEYYDEGEAPKLEDYKSSYSLGVKQADDLIKALTTK</sequence>